<dbReference type="InterPro" id="IPR038305">
    <property type="entry name" value="HeLo_sf"/>
</dbReference>
<dbReference type="PANTHER" id="PTHR38886">
    <property type="entry name" value="SESA DOMAIN-CONTAINING PROTEIN"/>
    <property type="match status" value="1"/>
</dbReference>
<accession>A0AAV9G6Z6</accession>
<protein>
    <recommendedName>
        <fullName evidence="3">Fungal N-terminal domain-containing protein</fullName>
    </recommendedName>
</protein>
<evidence type="ECO:0000313" key="1">
    <source>
        <dbReference type="EMBL" id="KAK4444574.1"/>
    </source>
</evidence>
<reference evidence="1" key="1">
    <citation type="journal article" date="2023" name="Mol. Phylogenet. Evol.">
        <title>Genome-scale phylogeny and comparative genomics of the fungal order Sordariales.</title>
        <authorList>
            <person name="Hensen N."/>
            <person name="Bonometti L."/>
            <person name="Westerberg I."/>
            <person name="Brannstrom I.O."/>
            <person name="Guillou S."/>
            <person name="Cros-Aarteil S."/>
            <person name="Calhoun S."/>
            <person name="Haridas S."/>
            <person name="Kuo A."/>
            <person name="Mondo S."/>
            <person name="Pangilinan J."/>
            <person name="Riley R."/>
            <person name="LaButti K."/>
            <person name="Andreopoulos B."/>
            <person name="Lipzen A."/>
            <person name="Chen C."/>
            <person name="Yan M."/>
            <person name="Daum C."/>
            <person name="Ng V."/>
            <person name="Clum A."/>
            <person name="Steindorff A."/>
            <person name="Ohm R.A."/>
            <person name="Martin F."/>
            <person name="Silar P."/>
            <person name="Natvig D.O."/>
            <person name="Lalanne C."/>
            <person name="Gautier V."/>
            <person name="Ament-Velasquez S.L."/>
            <person name="Kruys A."/>
            <person name="Hutchinson M.I."/>
            <person name="Powell A.J."/>
            <person name="Barry K."/>
            <person name="Miller A.N."/>
            <person name="Grigoriev I.V."/>
            <person name="Debuchy R."/>
            <person name="Gladieux P."/>
            <person name="Hiltunen Thoren M."/>
            <person name="Johannesson H."/>
        </authorList>
    </citation>
    <scope>NUCLEOTIDE SEQUENCE</scope>
    <source>
        <strain evidence="1">PSN243</strain>
    </source>
</reference>
<comment type="caution">
    <text evidence="1">The sequence shown here is derived from an EMBL/GenBank/DDBJ whole genome shotgun (WGS) entry which is preliminary data.</text>
</comment>
<sequence length="214" mass="24330">MDFSPTFGSIGDFIAICQLACELVHILGLGRGGSSSGADYKRLRMELDHFVEFLKQINDFWNNVEDDANLFSLKKLSQDVVEDSSRQVAVALGRFQRKYNNLSATGPPETLKDLTKRLEWAIREKARVKSLRKMIRTTTDTLHPEISLYTAHKMRLLRRATPTFTDKITPVGSATDEGTVTPTRDPLWDNYETGFSRGGQLLFELRNMCPWIAR</sequence>
<dbReference type="EMBL" id="MU865975">
    <property type="protein sequence ID" value="KAK4444574.1"/>
    <property type="molecule type" value="Genomic_DNA"/>
</dbReference>
<dbReference type="Gene3D" id="1.20.120.1020">
    <property type="entry name" value="Prion-inhibition and propagation, HeLo domain"/>
    <property type="match status" value="1"/>
</dbReference>
<gene>
    <name evidence="1" type="ORF">QBC34DRAFT_385099</name>
</gene>
<evidence type="ECO:0008006" key="3">
    <source>
        <dbReference type="Google" id="ProtNLM"/>
    </source>
</evidence>
<proteinExistence type="predicted"/>
<organism evidence="1 2">
    <name type="scientific">Podospora aff. communis PSN243</name>
    <dbReference type="NCBI Taxonomy" id="3040156"/>
    <lineage>
        <taxon>Eukaryota</taxon>
        <taxon>Fungi</taxon>
        <taxon>Dikarya</taxon>
        <taxon>Ascomycota</taxon>
        <taxon>Pezizomycotina</taxon>
        <taxon>Sordariomycetes</taxon>
        <taxon>Sordariomycetidae</taxon>
        <taxon>Sordariales</taxon>
        <taxon>Podosporaceae</taxon>
        <taxon>Podospora</taxon>
    </lineage>
</organism>
<reference evidence="1" key="2">
    <citation type="submission" date="2023-05" db="EMBL/GenBank/DDBJ databases">
        <authorList>
            <consortium name="Lawrence Berkeley National Laboratory"/>
            <person name="Steindorff A."/>
            <person name="Hensen N."/>
            <person name="Bonometti L."/>
            <person name="Westerberg I."/>
            <person name="Brannstrom I.O."/>
            <person name="Guillou S."/>
            <person name="Cros-Aarteil S."/>
            <person name="Calhoun S."/>
            <person name="Haridas S."/>
            <person name="Kuo A."/>
            <person name="Mondo S."/>
            <person name="Pangilinan J."/>
            <person name="Riley R."/>
            <person name="Labutti K."/>
            <person name="Andreopoulos B."/>
            <person name="Lipzen A."/>
            <person name="Chen C."/>
            <person name="Yanf M."/>
            <person name="Daum C."/>
            <person name="Ng V."/>
            <person name="Clum A."/>
            <person name="Ohm R."/>
            <person name="Martin F."/>
            <person name="Silar P."/>
            <person name="Natvig D."/>
            <person name="Lalanne C."/>
            <person name="Gautier V."/>
            <person name="Ament-Velasquez S.L."/>
            <person name="Kruys A."/>
            <person name="Hutchinson M.I."/>
            <person name="Powell A.J."/>
            <person name="Barry K."/>
            <person name="Miller A.N."/>
            <person name="Grigoriev I.V."/>
            <person name="Debuchy R."/>
            <person name="Gladieux P."/>
            <person name="Thoren M.H."/>
            <person name="Johannesson H."/>
        </authorList>
    </citation>
    <scope>NUCLEOTIDE SEQUENCE</scope>
    <source>
        <strain evidence="1">PSN243</strain>
    </source>
</reference>
<dbReference type="Proteomes" id="UP001321760">
    <property type="component" value="Unassembled WGS sequence"/>
</dbReference>
<name>A0AAV9G6Z6_9PEZI</name>
<dbReference type="PANTHER" id="PTHR38886:SF1">
    <property type="entry name" value="NACHT-NTPASE AND P-LOOP NTPASES N-TERMINAL DOMAIN-CONTAINING PROTEIN"/>
    <property type="match status" value="1"/>
</dbReference>
<dbReference type="AlphaFoldDB" id="A0AAV9G6Z6"/>
<evidence type="ECO:0000313" key="2">
    <source>
        <dbReference type="Proteomes" id="UP001321760"/>
    </source>
</evidence>
<keyword evidence="2" id="KW-1185">Reference proteome</keyword>